<dbReference type="SUPFAM" id="SSF81383">
    <property type="entry name" value="F-box domain"/>
    <property type="match status" value="1"/>
</dbReference>
<evidence type="ECO:0000313" key="3">
    <source>
        <dbReference type="EMBL" id="CAE6534642.1"/>
    </source>
</evidence>
<reference evidence="3" key="1">
    <citation type="submission" date="2021-01" db="EMBL/GenBank/DDBJ databases">
        <authorList>
            <person name="Kaushik A."/>
        </authorList>
    </citation>
    <scope>NUCLEOTIDE SEQUENCE</scope>
    <source>
        <strain evidence="3">AG6-10EEA</strain>
    </source>
</reference>
<dbReference type="InterPro" id="IPR001810">
    <property type="entry name" value="F-box_dom"/>
</dbReference>
<dbReference type="AlphaFoldDB" id="A0A8H3DMJ9"/>
<dbReference type="Pfam" id="PF00646">
    <property type="entry name" value="F-box"/>
    <property type="match status" value="1"/>
</dbReference>
<sequence length="208" mass="24117">ARLAMRKRMTDENSKPNDPPPRISLTFVEPKCDISEVEKATPRKIRRTVTQSARRRRRKKSAKSLSGFVNIPLDIFTEIASYLFPNDIFSLSYLSKLFRDLIMCQSSRHIWTNAMRNVEMLPPCPSDMSEPAYLAILFSKYCTAYRTNIHLGMWPPSQRIPYIWRTAYATVYTMSRSTTYILEYIAFRARRLGAQSKNIPQGYETVGV</sequence>
<dbReference type="EMBL" id="CAJMXA010004104">
    <property type="protein sequence ID" value="CAE6534642.1"/>
    <property type="molecule type" value="Genomic_DNA"/>
</dbReference>
<evidence type="ECO:0000256" key="1">
    <source>
        <dbReference type="SAM" id="MobiDB-lite"/>
    </source>
</evidence>
<dbReference type="Proteomes" id="UP000663853">
    <property type="component" value="Unassembled WGS sequence"/>
</dbReference>
<proteinExistence type="predicted"/>
<evidence type="ECO:0000313" key="4">
    <source>
        <dbReference type="Proteomes" id="UP000663853"/>
    </source>
</evidence>
<evidence type="ECO:0000259" key="2">
    <source>
        <dbReference type="PROSITE" id="PS50181"/>
    </source>
</evidence>
<protein>
    <recommendedName>
        <fullName evidence="2">F-box domain-containing protein</fullName>
    </recommendedName>
</protein>
<gene>
    <name evidence="3" type="ORF">RDB_LOCUS175359</name>
</gene>
<dbReference type="InterPro" id="IPR036047">
    <property type="entry name" value="F-box-like_dom_sf"/>
</dbReference>
<feature type="non-terminal residue" evidence="3">
    <location>
        <position position="1"/>
    </location>
</feature>
<accession>A0A8H3DMJ9</accession>
<organism evidence="3 4">
    <name type="scientific">Rhizoctonia solani</name>
    <dbReference type="NCBI Taxonomy" id="456999"/>
    <lineage>
        <taxon>Eukaryota</taxon>
        <taxon>Fungi</taxon>
        <taxon>Dikarya</taxon>
        <taxon>Basidiomycota</taxon>
        <taxon>Agaricomycotina</taxon>
        <taxon>Agaricomycetes</taxon>
        <taxon>Cantharellales</taxon>
        <taxon>Ceratobasidiaceae</taxon>
        <taxon>Rhizoctonia</taxon>
    </lineage>
</organism>
<name>A0A8H3DMJ9_9AGAM</name>
<feature type="region of interest" description="Disordered" evidence="1">
    <location>
        <begin position="1"/>
        <end position="22"/>
    </location>
</feature>
<feature type="domain" description="F-box" evidence="2">
    <location>
        <begin position="65"/>
        <end position="114"/>
    </location>
</feature>
<comment type="caution">
    <text evidence="3">The sequence shown here is derived from an EMBL/GenBank/DDBJ whole genome shotgun (WGS) entry which is preliminary data.</text>
</comment>
<dbReference type="PROSITE" id="PS50181">
    <property type="entry name" value="FBOX"/>
    <property type="match status" value="1"/>
</dbReference>